<name>A0ABV9ME79_9BACL</name>
<keyword evidence="1" id="KW-0472">Membrane</keyword>
<dbReference type="EMBL" id="JBHSGL010000005">
    <property type="protein sequence ID" value="MFC4712948.1"/>
    <property type="molecule type" value="Genomic_DNA"/>
</dbReference>
<organism evidence="2 3">
    <name type="scientific">Planococcus dechangensis</name>
    <dbReference type="NCBI Taxonomy" id="1176255"/>
    <lineage>
        <taxon>Bacteria</taxon>
        <taxon>Bacillati</taxon>
        <taxon>Bacillota</taxon>
        <taxon>Bacilli</taxon>
        <taxon>Bacillales</taxon>
        <taxon>Caryophanaceae</taxon>
        <taxon>Planococcus</taxon>
    </lineage>
</organism>
<protein>
    <submittedName>
        <fullName evidence="2">Uncharacterized protein</fullName>
    </submittedName>
</protein>
<feature type="transmembrane region" description="Helical" evidence="1">
    <location>
        <begin position="112"/>
        <end position="134"/>
    </location>
</feature>
<evidence type="ECO:0000256" key="1">
    <source>
        <dbReference type="SAM" id="Phobius"/>
    </source>
</evidence>
<feature type="transmembrane region" description="Helical" evidence="1">
    <location>
        <begin position="7"/>
        <end position="29"/>
    </location>
</feature>
<keyword evidence="1" id="KW-1133">Transmembrane helix</keyword>
<accession>A0ABV9ME79</accession>
<feature type="transmembrane region" description="Helical" evidence="1">
    <location>
        <begin position="49"/>
        <end position="75"/>
    </location>
</feature>
<gene>
    <name evidence="2" type="ORF">ACFO5U_08760</name>
</gene>
<keyword evidence="1" id="KW-0812">Transmembrane</keyword>
<dbReference type="RefSeq" id="WP_377278478.1">
    <property type="nucleotide sequence ID" value="NZ_JBHSGL010000005.1"/>
</dbReference>
<reference evidence="3" key="1">
    <citation type="journal article" date="2019" name="Int. J. Syst. Evol. Microbiol.">
        <title>The Global Catalogue of Microorganisms (GCM) 10K type strain sequencing project: providing services to taxonomists for standard genome sequencing and annotation.</title>
        <authorList>
            <consortium name="The Broad Institute Genomics Platform"/>
            <consortium name="The Broad Institute Genome Sequencing Center for Infectious Disease"/>
            <person name="Wu L."/>
            <person name="Ma J."/>
        </authorList>
    </citation>
    <scope>NUCLEOTIDE SEQUENCE [LARGE SCALE GENOMIC DNA]</scope>
    <source>
        <strain evidence="3">CGMCC 1.12151</strain>
    </source>
</reference>
<feature type="transmembrane region" description="Helical" evidence="1">
    <location>
        <begin position="87"/>
        <end position="106"/>
    </location>
</feature>
<keyword evidence="3" id="KW-1185">Reference proteome</keyword>
<dbReference type="Proteomes" id="UP001595932">
    <property type="component" value="Unassembled WGS sequence"/>
</dbReference>
<sequence length="146" mass="16194">MNSLPQRLLSVLIAVPMTIVFFLFLDAFGPVLTEQTGAVTFSSQFFESTALLILFATLVFVLIGIPVSYGVDYVAKRMHSRSHVQSYLIKLCLYLMFAVGIIMLTFERGSALDIIPISGIIGPVLIGYHALFLIRKEYRGNNASRS</sequence>
<evidence type="ECO:0000313" key="2">
    <source>
        <dbReference type="EMBL" id="MFC4712948.1"/>
    </source>
</evidence>
<proteinExistence type="predicted"/>
<evidence type="ECO:0000313" key="3">
    <source>
        <dbReference type="Proteomes" id="UP001595932"/>
    </source>
</evidence>
<comment type="caution">
    <text evidence="2">The sequence shown here is derived from an EMBL/GenBank/DDBJ whole genome shotgun (WGS) entry which is preliminary data.</text>
</comment>